<feature type="chain" id="PRO_5008686117" description="Right handed beta helix region" evidence="2">
    <location>
        <begin position="28"/>
        <end position="265"/>
    </location>
</feature>
<keyword evidence="2" id="KW-0732">Signal</keyword>
<gene>
    <name evidence="3" type="ORF">GA0061099_1008368</name>
</gene>
<dbReference type="RefSeq" id="WP_141697686.1">
    <property type="nucleotide sequence ID" value="NZ_FMAE01000008.1"/>
</dbReference>
<evidence type="ECO:0008006" key="5">
    <source>
        <dbReference type="Google" id="ProtNLM"/>
    </source>
</evidence>
<dbReference type="Proteomes" id="UP000183174">
    <property type="component" value="Unassembled WGS sequence"/>
</dbReference>
<accession>A0A1C3X2C7</accession>
<dbReference type="SUPFAM" id="SSF51126">
    <property type="entry name" value="Pectin lyase-like"/>
    <property type="match status" value="1"/>
</dbReference>
<dbReference type="InterPro" id="IPR011050">
    <property type="entry name" value="Pectin_lyase_fold/virulence"/>
</dbReference>
<feature type="compositionally biased region" description="Low complexity" evidence="1">
    <location>
        <begin position="36"/>
        <end position="54"/>
    </location>
</feature>
<protein>
    <recommendedName>
        <fullName evidence="5">Right handed beta helix region</fullName>
    </recommendedName>
</protein>
<name>A0A1C3X2C7_9BRAD</name>
<dbReference type="EMBL" id="FMAE01000008">
    <property type="protein sequence ID" value="SCB46391.1"/>
    <property type="molecule type" value="Genomic_DNA"/>
</dbReference>
<feature type="signal peptide" evidence="2">
    <location>
        <begin position="1"/>
        <end position="27"/>
    </location>
</feature>
<sequence length="265" mass="28413">MKKLSRWRGFGWAQIAAGLCYAGSALADQTLSSSQAPGPASSRLPSPASAPPLSFDDPRFAGNTSEPYTRYGKFFSNGEVVEHRSWDHNNDGSSVVCGDCTLKNSRIRSNEGFRCIGSDGIGGINIDGVYIETKGLPGDHADGLQCYDPGKTNAITVRNTTFKTYNNTNATAGFFYADGLGGSVSFENVLFWGGPYGLRMHPDGMNVTVSLKDVYFVGPFLYGAFLINNAGGGTMTITKWENVRSATIVNGQLVPGSLLPQPRIR</sequence>
<evidence type="ECO:0000256" key="2">
    <source>
        <dbReference type="SAM" id="SignalP"/>
    </source>
</evidence>
<feature type="region of interest" description="Disordered" evidence="1">
    <location>
        <begin position="31"/>
        <end position="61"/>
    </location>
</feature>
<evidence type="ECO:0000256" key="1">
    <source>
        <dbReference type="SAM" id="MobiDB-lite"/>
    </source>
</evidence>
<evidence type="ECO:0000313" key="3">
    <source>
        <dbReference type="EMBL" id="SCB46391.1"/>
    </source>
</evidence>
<dbReference type="AlphaFoldDB" id="A0A1C3X2C7"/>
<proteinExistence type="predicted"/>
<organism evidence="3 4">
    <name type="scientific">Bradyrhizobium yuanmingense</name>
    <dbReference type="NCBI Taxonomy" id="108015"/>
    <lineage>
        <taxon>Bacteria</taxon>
        <taxon>Pseudomonadati</taxon>
        <taxon>Pseudomonadota</taxon>
        <taxon>Alphaproteobacteria</taxon>
        <taxon>Hyphomicrobiales</taxon>
        <taxon>Nitrobacteraceae</taxon>
        <taxon>Bradyrhizobium</taxon>
    </lineage>
</organism>
<evidence type="ECO:0000313" key="4">
    <source>
        <dbReference type="Proteomes" id="UP000183174"/>
    </source>
</evidence>
<reference evidence="3 4" key="1">
    <citation type="submission" date="2016-08" db="EMBL/GenBank/DDBJ databases">
        <authorList>
            <person name="Seilhamer J.J."/>
        </authorList>
    </citation>
    <scope>NUCLEOTIDE SEQUENCE [LARGE SCALE GENOMIC DNA]</scope>
    <source>
        <strain evidence="3 4">CCBAU 10071</strain>
    </source>
</reference>